<dbReference type="InterPro" id="IPR015943">
    <property type="entry name" value="WD40/YVTN_repeat-like_dom_sf"/>
</dbReference>
<evidence type="ECO:0008006" key="2">
    <source>
        <dbReference type="Google" id="ProtNLM"/>
    </source>
</evidence>
<feature type="non-terminal residue" evidence="1">
    <location>
        <position position="1"/>
    </location>
</feature>
<dbReference type="Gene3D" id="2.130.10.10">
    <property type="entry name" value="YVTN repeat-like/Quinoprotein amine dehydrogenase"/>
    <property type="match status" value="1"/>
</dbReference>
<dbReference type="SUPFAM" id="SSF50939">
    <property type="entry name" value="Sialidases"/>
    <property type="match status" value="1"/>
</dbReference>
<gene>
    <name evidence="1" type="ORF">S12H4_11680</name>
</gene>
<reference evidence="1" key="1">
    <citation type="journal article" date="2014" name="Front. Microbiol.">
        <title>High frequency of phylogenetically diverse reductive dehalogenase-homologous genes in deep subseafloor sedimentary metagenomes.</title>
        <authorList>
            <person name="Kawai M."/>
            <person name="Futagami T."/>
            <person name="Toyoda A."/>
            <person name="Takaki Y."/>
            <person name="Nishi S."/>
            <person name="Hori S."/>
            <person name="Arai W."/>
            <person name="Tsubouchi T."/>
            <person name="Morono Y."/>
            <person name="Uchiyama I."/>
            <person name="Ito T."/>
            <person name="Fujiyama A."/>
            <person name="Inagaki F."/>
            <person name="Takami H."/>
        </authorList>
    </citation>
    <scope>NUCLEOTIDE SEQUENCE</scope>
    <source>
        <strain evidence="1">Expedition CK06-06</strain>
    </source>
</reference>
<dbReference type="AlphaFoldDB" id="X1RBG6"/>
<dbReference type="InterPro" id="IPR036278">
    <property type="entry name" value="Sialidase_sf"/>
</dbReference>
<proteinExistence type="predicted"/>
<dbReference type="EMBL" id="BARW01005317">
    <property type="protein sequence ID" value="GAI77913.1"/>
    <property type="molecule type" value="Genomic_DNA"/>
</dbReference>
<organism evidence="1">
    <name type="scientific">marine sediment metagenome</name>
    <dbReference type="NCBI Taxonomy" id="412755"/>
    <lineage>
        <taxon>unclassified sequences</taxon>
        <taxon>metagenomes</taxon>
        <taxon>ecological metagenomes</taxon>
    </lineage>
</organism>
<evidence type="ECO:0000313" key="1">
    <source>
        <dbReference type="EMBL" id="GAI77913.1"/>
    </source>
</evidence>
<comment type="caution">
    <text evidence="1">The sequence shown here is derived from an EMBL/GenBank/DDBJ whole genome shotgun (WGS) entry which is preliminary data.</text>
</comment>
<name>X1RBG6_9ZZZZ</name>
<sequence length="242" mass="26608">LEIQGPLMHVPPPEVHLWTSRMIVGTNAKGIFHTDTFNGPGGPPPVWRTYNGGLYSHNIRQLEPDLFGLQYRHYCRAGDGPDRILYKRVPPVSPAWVPILTVPQAEALTATTGGTLGWVKTNINHPASIFVLYHGATNGNQGFLLRSPDYGATWTANEINPWSSRGWPVNLDIGISAGLSPYGAGAVFYCIQSRGAAFYETFIMRSLDYGHTWSRQARTGNHNLAPLCYVNPTDQSILYTGG</sequence>
<protein>
    <recommendedName>
        <fullName evidence="2">Sialidase domain-containing protein</fullName>
    </recommendedName>
</protein>
<feature type="non-terminal residue" evidence="1">
    <location>
        <position position="242"/>
    </location>
</feature>
<accession>X1RBG6</accession>